<comment type="caution">
    <text evidence="1">The sequence shown here is derived from an EMBL/GenBank/DDBJ whole genome shotgun (WGS) entry which is preliminary data.</text>
</comment>
<evidence type="ECO:0000313" key="2">
    <source>
        <dbReference type="Proteomes" id="UP001286456"/>
    </source>
</evidence>
<reference evidence="1" key="2">
    <citation type="submission" date="2023-06" db="EMBL/GenBank/DDBJ databases">
        <authorList>
            <consortium name="Lawrence Berkeley National Laboratory"/>
            <person name="Haridas S."/>
            <person name="Hensen N."/>
            <person name="Bonometti L."/>
            <person name="Westerberg I."/>
            <person name="Brannstrom I.O."/>
            <person name="Guillou S."/>
            <person name="Cros-Aarteil S."/>
            <person name="Calhoun S."/>
            <person name="Kuo A."/>
            <person name="Mondo S."/>
            <person name="Pangilinan J."/>
            <person name="Riley R."/>
            <person name="Labutti K."/>
            <person name="Andreopoulos B."/>
            <person name="Lipzen A."/>
            <person name="Chen C."/>
            <person name="Yanf M."/>
            <person name="Daum C."/>
            <person name="Ng V."/>
            <person name="Clum A."/>
            <person name="Steindorff A."/>
            <person name="Ohm R."/>
            <person name="Martin F."/>
            <person name="Silar P."/>
            <person name="Natvig D."/>
            <person name="Lalanne C."/>
            <person name="Gautier V."/>
            <person name="Ament-Velasquez S.L."/>
            <person name="Kruys A."/>
            <person name="Hutchinson M.I."/>
            <person name="Powell A.J."/>
            <person name="Barry K."/>
            <person name="Miller A.N."/>
            <person name="Grigoriev I.V."/>
            <person name="Debuchy R."/>
            <person name="Gladieux P."/>
            <person name="Thoren M.H."/>
            <person name="Johannesson H."/>
        </authorList>
    </citation>
    <scope>NUCLEOTIDE SEQUENCE</scope>
    <source>
        <strain evidence="1">SMH4131-1</strain>
    </source>
</reference>
<reference evidence="1" key="1">
    <citation type="journal article" date="2023" name="Mol. Phylogenet. Evol.">
        <title>Genome-scale phylogeny and comparative genomics of the fungal order Sordariales.</title>
        <authorList>
            <person name="Hensen N."/>
            <person name="Bonometti L."/>
            <person name="Westerberg I."/>
            <person name="Brannstrom I.O."/>
            <person name="Guillou S."/>
            <person name="Cros-Aarteil S."/>
            <person name="Calhoun S."/>
            <person name="Haridas S."/>
            <person name="Kuo A."/>
            <person name="Mondo S."/>
            <person name="Pangilinan J."/>
            <person name="Riley R."/>
            <person name="LaButti K."/>
            <person name="Andreopoulos B."/>
            <person name="Lipzen A."/>
            <person name="Chen C."/>
            <person name="Yan M."/>
            <person name="Daum C."/>
            <person name="Ng V."/>
            <person name="Clum A."/>
            <person name="Steindorff A."/>
            <person name="Ohm R.A."/>
            <person name="Martin F."/>
            <person name="Silar P."/>
            <person name="Natvig D.O."/>
            <person name="Lalanne C."/>
            <person name="Gautier V."/>
            <person name="Ament-Velasquez S.L."/>
            <person name="Kruys A."/>
            <person name="Hutchinson M.I."/>
            <person name="Powell A.J."/>
            <person name="Barry K."/>
            <person name="Miller A.N."/>
            <person name="Grigoriev I.V."/>
            <person name="Debuchy R."/>
            <person name="Gladieux P."/>
            <person name="Hiltunen Thoren M."/>
            <person name="Johannesson H."/>
        </authorList>
    </citation>
    <scope>NUCLEOTIDE SEQUENCE</scope>
    <source>
        <strain evidence="1">SMH4131-1</strain>
    </source>
</reference>
<dbReference type="AlphaFoldDB" id="A0AAE0MLZ4"/>
<name>A0AAE0MLZ4_9PEZI</name>
<accession>A0AAE0MLZ4</accession>
<sequence>MAPQASQYCRRALQRRITATSSGDSVWIPESLLASTFERYCRISSKTCQRNTSHIPGPLESRRRLGKRQIGDLHALAGASSPPPWAFQVPMDLSQWQWEPPWSASALEHNRIRRENRPPRDQTVASWLTTLPPWLAEWSPPQVADEPFPSPPFVADPAPPNIVTTEESLSARIGLDALTFSIANASLDTLQSDSDIFCRKFQQSIFLGEIPPDQLLGLSAELWTALDSRFEDSSVGQGLYLSLYSAITAGIATSRVFTPSLLDGLFWNTMLARISKLPVNDELCALFSNLMGIVPTSRITEAHDGILSMLDNFYSAWCVSTPGASTLDGNSAKTHLGHVWAISAAMQAINSQEHGQLLDAATQLVLERISVSATGQCELRYNWLCVLAHMPRVNQDFLFEAFARLSGSPVEIKPLTDTEICSLACSQWTSRSYLRFPKKVHRKYENLCSGQRDTAIAALVMAIASKEPPYCHAGLFTSLWKFLAKINRLDGMVASLKVISQSRRIPLFVLQELADTCDNHRVALSIHGLYRKQLQTSGGPDWDPAIFDKYADRIVLDPLLPPHAIWQALDIDMFGKGKGARTVANIKARHHGTFGARRAVIVRRVATLFSNAPHLRNRVALRHVSQCVRFLEVDKDGLSPAVVKALYRVVSRDLKEGQPGRTNRLRWFLSVVMRNFGNEVASGCEFALKRWRANLRRIWLSGGTQEKQ</sequence>
<proteinExistence type="predicted"/>
<dbReference type="EMBL" id="JAUEPO010000001">
    <property type="protein sequence ID" value="KAK3337040.1"/>
    <property type="molecule type" value="Genomic_DNA"/>
</dbReference>
<protein>
    <submittedName>
        <fullName evidence="1">Uncharacterized protein</fullName>
    </submittedName>
</protein>
<keyword evidence="2" id="KW-1185">Reference proteome</keyword>
<gene>
    <name evidence="1" type="ORF">B0T19DRAFT_350810</name>
</gene>
<dbReference type="Proteomes" id="UP001286456">
    <property type="component" value="Unassembled WGS sequence"/>
</dbReference>
<evidence type="ECO:0000313" key="1">
    <source>
        <dbReference type="EMBL" id="KAK3337040.1"/>
    </source>
</evidence>
<organism evidence="1 2">
    <name type="scientific">Cercophora scortea</name>
    <dbReference type="NCBI Taxonomy" id="314031"/>
    <lineage>
        <taxon>Eukaryota</taxon>
        <taxon>Fungi</taxon>
        <taxon>Dikarya</taxon>
        <taxon>Ascomycota</taxon>
        <taxon>Pezizomycotina</taxon>
        <taxon>Sordariomycetes</taxon>
        <taxon>Sordariomycetidae</taxon>
        <taxon>Sordariales</taxon>
        <taxon>Lasiosphaeriaceae</taxon>
        <taxon>Cercophora</taxon>
    </lineage>
</organism>